<keyword evidence="3" id="KW-0433">Leucine-rich repeat</keyword>
<evidence type="ECO:0000256" key="5">
    <source>
        <dbReference type="ARBA" id="ARBA00023026"/>
    </source>
</evidence>
<gene>
    <name evidence="9" type="ORF">HX876_23485</name>
</gene>
<keyword evidence="5" id="KW-0843">Virulence</keyword>
<evidence type="ECO:0000256" key="6">
    <source>
        <dbReference type="PROSITE-ProRule" id="PRU01398"/>
    </source>
</evidence>
<evidence type="ECO:0000313" key="10">
    <source>
        <dbReference type="Proteomes" id="UP000520592"/>
    </source>
</evidence>
<sequence length="2043" mass="227538">MSQTVEHSIDTGDEPPPRVPTEADEPLLSAFLQRDAGLLHSEKSWTQQQVVEQLAVSFKAAMGPLHEAEQRTWPGLYRQLMAARSVLDEESRAVVDAFEIVGVARLRARLKQASGLDLDPHTTYLHTVIDLPAQVQQPLAEGPPVQVESFERRIGTVTVSTMTLWQAACLNFAFSDSSYANLKRRWISRERKVDINDRRWLLATEAFVRIVRELDLGAVLKPHVEQAMRVDGPLDRSILAFAQAEIHFGLYDSARQPAATGLTYHAFTALRDELSMTHPRLKGSYVALRLPGGLMAGLDRVMDTIESKLLHLFAIDYEPLEAIYLPLLIFEIVGRAGLYSYCVDRPGGALRFHDSRAAFERDFKAQLQADSAGQRLRWLIPSLAFKQQHQFWQWIKAHSKPKGITWFSTFADVYEWLWPEDGIQDLAFEYGPTTTGFSPGKALAAFYAWRYRLNTQAIAVAKSEHDMQAVKDGFLAAMHLLLNVLMLPVPGGFGILGKAVASLMLAQLGLELVDGIVATFQGRPKALGQALADVGTAILIGGALGYAGHVVTQRFQALSLELGRWRKVTSTEAVTPLWKVDLSSYAVSTKGLMERFAADERGLFEEEGRVYGEVREQGRSIPVRLEYDAVLKRYVAVAADPTGFRPPMRYDREARRWVPDLDDSHTLSAARWLERMMLQGTAGEGKAEIVLSTSGVRREALQTVWLGGLPSASLAEAVRRRQVDAGLDTLIASSDARLGLPADAERALFCLLPRLADWPETTGLFVHGPDGELLELHGRQERPGDFAHKVAVRRLEDGGYVVQPPEPNQTPAVLAHEDGVQSLILGLLPDGCPLKGDFQPFVRRQWNKAIRQQLIALARLERHSLFEILSTQDGLRRSISLAPARHYLSLVAPVLPPQVLKLQALYPGLSLSRIAEYLRRMPLESRQRQRLLEHGELPGEHLRGLADAEAITRLGRALDGIHQARASSRDTDAWLQLAAELLVEEQLGSTLYPRVRSSPTHAGFFLALATLFKQPEVGRLGVAVVTDVQALRKLVVAGLEKRRAEDGRIRLPVERCQETLTLPSSLKADEVGCYQHEGNTYLPLEGRLYRIENTGLPEDWRINPSDLPGAYTPRLENNGASAWWHEFEEPLKWDGLTAFRRLGGQAGSFSEAIARQILSVSGTSDSLLRQAIFCNQRPPAFLVAVMRDFRDHLDIESHVTSLTSRSEAVPALLEMALDAVTDADHQWLSIAPELSGKSLVDALLQRLENDPRRARQVLVDGLSRQRGKLVEPLADVLEQAFPRLPAGVAEEMLEHSQAWQRTLITQTGRIPLALAEEARWWSEEATLGRALMGLSPDALGNARSDQVLLSVLKQLPGWPGQVRIEIRQAAIDGPLLDSSGSTGAGKRRVVVKVPDGYEAFIVDGEQVSPRGALQSDLLLALSRLVRDLPARLPWGGTRGPGAELKALVQQQAIRQRAELRQRLGLRPVHAWTALPKRLVRQRDGRIGIALSGRGPGLPTVGLFDRLRRLYRGAAHQELFDVLQSFGTTSVQQRAAVEALEQDYIRLKSELAIWADVPPIEGGGHLLARRIRQAMASRIRRCWRWESRNVLGGVLLLEGFTVEQMPMLNVNFKHVTQLLVRDMNLDIGYMNAFLRAFPALRHLHLSAAHLKRLPPEVAGLQALEELDLQDNHIVLTAPDALQLSGLRQLKYVNLQGNPLNLLPDFAGLSHLQMLNLSRTGIDTWPSGVLLLKHLISLDLTHNRIQQVPDAVLLSPLSLNRGVNLGGNPLLPDTVAKLSVYIRERKGAGITFGLTLDERSAPVGIEAWGTAAERTEGQNACWQRVRDDLDSEEFFDYLESLSALATFFDPQFSGARGNLTRRVWRMITAAADSEFLCEQLFVLQLESLAEGMRRLDIFNELEFAVLCHQAFDEADEASAKARLLSLLKGKFRLRVLRDEAADPVIYRECREQLAACLELPDLFNEPFYKERVQLDSAEIETMVERVRQLEATPQANGLQHYLRSAPPWRRFLELAYERELESLSVQARESWIDAATTTALGAPVV</sequence>
<dbReference type="InterPro" id="IPR003591">
    <property type="entry name" value="Leu-rich_rpt_typical-subtyp"/>
</dbReference>
<dbReference type="SMART" id="SM00369">
    <property type="entry name" value="LRR_TYP"/>
    <property type="match status" value="4"/>
</dbReference>
<accession>A0A7Y7YFM9</accession>
<dbReference type="PANTHER" id="PTHR48051:SF1">
    <property type="entry name" value="RAS SUPPRESSOR PROTEIN 1"/>
    <property type="match status" value="1"/>
</dbReference>
<feature type="domain" description="NEL" evidence="8">
    <location>
        <begin position="1798"/>
        <end position="2043"/>
    </location>
</feature>
<keyword evidence="6" id="KW-0964">Secreted</keyword>
<keyword evidence="4" id="KW-0677">Repeat</keyword>
<dbReference type="InterPro" id="IPR050216">
    <property type="entry name" value="LRR_domain-containing"/>
</dbReference>
<dbReference type="EMBL" id="JACAQD010000031">
    <property type="protein sequence ID" value="NWC35353.1"/>
    <property type="molecule type" value="Genomic_DNA"/>
</dbReference>
<dbReference type="InterPro" id="IPR032675">
    <property type="entry name" value="LRR_dom_sf"/>
</dbReference>
<dbReference type="RefSeq" id="WP_177060515.1">
    <property type="nucleotide sequence ID" value="NZ_JACAPS010000032.1"/>
</dbReference>
<dbReference type="GO" id="GO:0061630">
    <property type="term" value="F:ubiquitin protein ligase activity"/>
    <property type="evidence" value="ECO:0007669"/>
    <property type="project" value="UniProtKB-EC"/>
</dbReference>
<dbReference type="Gene3D" id="3.80.10.10">
    <property type="entry name" value="Ribonuclease Inhibitor"/>
    <property type="match status" value="1"/>
</dbReference>
<reference evidence="9 10" key="1">
    <citation type="submission" date="2020-04" db="EMBL/GenBank/DDBJ databases">
        <title>Molecular characterization of pseudomonads from Agaricus bisporus reveal novel blotch 2 pathogens in Western Europe.</title>
        <authorList>
            <person name="Taparia T."/>
            <person name="Krijger M."/>
            <person name="Haynes E."/>
            <person name="Elpinstone J.G."/>
            <person name="Noble R."/>
            <person name="Van Der Wolf J."/>
        </authorList>
    </citation>
    <scope>NUCLEOTIDE SEQUENCE [LARGE SCALE GENOMIC DNA]</scope>
    <source>
        <strain evidence="9 10">IPO3737</strain>
    </source>
</reference>
<keyword evidence="6" id="KW-0833">Ubl conjugation pathway</keyword>
<evidence type="ECO:0000256" key="7">
    <source>
        <dbReference type="SAM" id="MobiDB-lite"/>
    </source>
</evidence>
<proteinExistence type="inferred from homology"/>
<dbReference type="GO" id="GO:0016567">
    <property type="term" value="P:protein ubiquitination"/>
    <property type="evidence" value="ECO:0007669"/>
    <property type="project" value="InterPro"/>
</dbReference>
<dbReference type="Pfam" id="PF14496">
    <property type="entry name" value="NEL"/>
    <property type="match status" value="1"/>
</dbReference>
<name>A0A7Y7YFM9_9PSED</name>
<dbReference type="Gene3D" id="1.20.58.360">
    <property type="entry name" value="Shigella T3SS effector IpaH defines"/>
    <property type="match status" value="1"/>
</dbReference>
<protein>
    <recommendedName>
        <fullName evidence="2">RING-type E3 ubiquitin transferase</fullName>
        <ecNumber evidence="2">2.3.2.27</ecNumber>
    </recommendedName>
</protein>
<dbReference type="Proteomes" id="UP000520592">
    <property type="component" value="Unassembled WGS sequence"/>
</dbReference>
<comment type="catalytic activity">
    <reaction evidence="1">
        <text>S-ubiquitinyl-[E2 ubiquitin-conjugating enzyme]-L-cysteine + [acceptor protein]-L-lysine = [E2 ubiquitin-conjugating enzyme]-L-cysteine + N(6)-ubiquitinyl-[acceptor protein]-L-lysine.</text>
        <dbReference type="EC" id="2.3.2.27"/>
    </reaction>
</comment>
<comment type="similarity">
    <text evidence="6">Belongs to the LRR-containing bacterial E3 ligase family.</text>
</comment>
<comment type="caution">
    <text evidence="6">Lacks conserved residue(s) required for the propagation of feature annotation.</text>
</comment>
<dbReference type="InterPro" id="IPR029487">
    <property type="entry name" value="NEL_dom"/>
</dbReference>
<dbReference type="SUPFAM" id="SSF52058">
    <property type="entry name" value="L domain-like"/>
    <property type="match status" value="1"/>
</dbReference>
<dbReference type="PROSITE" id="PS51450">
    <property type="entry name" value="LRR"/>
    <property type="match status" value="1"/>
</dbReference>
<comment type="caution">
    <text evidence="9">The sequence shown here is derived from an EMBL/GenBank/DDBJ whole genome shotgun (WGS) entry which is preliminary data.</text>
</comment>
<dbReference type="Pfam" id="PF13855">
    <property type="entry name" value="LRR_8"/>
    <property type="match status" value="1"/>
</dbReference>
<dbReference type="EC" id="2.3.2.27" evidence="2"/>
<evidence type="ECO:0000256" key="2">
    <source>
        <dbReference type="ARBA" id="ARBA00012483"/>
    </source>
</evidence>
<keyword evidence="6" id="KW-1035">Host cytoplasm</keyword>
<evidence type="ECO:0000256" key="3">
    <source>
        <dbReference type="ARBA" id="ARBA00022614"/>
    </source>
</evidence>
<dbReference type="InterPro" id="IPR001611">
    <property type="entry name" value="Leu-rich_rpt"/>
</dbReference>
<evidence type="ECO:0000259" key="8">
    <source>
        <dbReference type="PROSITE" id="PS52053"/>
    </source>
</evidence>
<dbReference type="GO" id="GO:0005737">
    <property type="term" value="C:cytoplasm"/>
    <property type="evidence" value="ECO:0007669"/>
    <property type="project" value="TreeGrafter"/>
</dbReference>
<dbReference type="PROSITE" id="PS52053">
    <property type="entry name" value="NEL"/>
    <property type="match status" value="1"/>
</dbReference>
<evidence type="ECO:0000256" key="4">
    <source>
        <dbReference type="ARBA" id="ARBA00022737"/>
    </source>
</evidence>
<feature type="region of interest" description="Disordered" evidence="7">
    <location>
        <begin position="1"/>
        <end position="23"/>
    </location>
</feature>
<dbReference type="GO" id="GO:0005576">
    <property type="term" value="C:extracellular region"/>
    <property type="evidence" value="ECO:0007669"/>
    <property type="project" value="UniProtKB-UniRule"/>
</dbReference>
<organism evidence="9 10">
    <name type="scientific">Pseudomonas gingeri</name>
    <dbReference type="NCBI Taxonomy" id="117681"/>
    <lineage>
        <taxon>Bacteria</taxon>
        <taxon>Pseudomonadati</taxon>
        <taxon>Pseudomonadota</taxon>
        <taxon>Gammaproteobacteria</taxon>
        <taxon>Pseudomonadales</taxon>
        <taxon>Pseudomonadaceae</taxon>
        <taxon>Pseudomonas</taxon>
    </lineage>
</organism>
<evidence type="ECO:0000313" key="9">
    <source>
        <dbReference type="EMBL" id="NWC35353.1"/>
    </source>
</evidence>
<dbReference type="PANTHER" id="PTHR48051">
    <property type="match status" value="1"/>
</dbReference>
<evidence type="ECO:0000256" key="1">
    <source>
        <dbReference type="ARBA" id="ARBA00000900"/>
    </source>
</evidence>